<keyword evidence="1" id="KW-0472">Membrane</keyword>
<comment type="caution">
    <text evidence="2">The sequence shown here is derived from an EMBL/GenBank/DDBJ whole genome shotgun (WGS) entry which is preliminary data.</text>
</comment>
<keyword evidence="1" id="KW-0812">Transmembrane</keyword>
<reference evidence="2" key="1">
    <citation type="submission" date="2020-03" db="EMBL/GenBank/DDBJ databases">
        <title>Castanea mollissima Vanexum genome sequencing.</title>
        <authorList>
            <person name="Staton M."/>
        </authorList>
    </citation>
    <scope>NUCLEOTIDE SEQUENCE</scope>
    <source>
        <tissue evidence="2">Leaf</tissue>
    </source>
</reference>
<feature type="transmembrane region" description="Helical" evidence="1">
    <location>
        <begin position="57"/>
        <end position="83"/>
    </location>
</feature>
<sequence>MVKDKNFEALSQYGVKSLAVVLGTYIKQVISSNVADLIPWKSVFGAKKYQKEPAKGFLSYVFKAFKATTVIVLLASAIISLPLESNSIRLSWWEYYCYYRSGCYCFCCL</sequence>
<name>A0A8J4RAD8_9ROSI</name>
<dbReference type="Proteomes" id="UP000737018">
    <property type="component" value="Unassembled WGS sequence"/>
</dbReference>
<evidence type="ECO:0000313" key="3">
    <source>
        <dbReference type="Proteomes" id="UP000737018"/>
    </source>
</evidence>
<dbReference type="EMBL" id="JRKL02000712">
    <property type="protein sequence ID" value="KAF3968902.1"/>
    <property type="molecule type" value="Genomic_DNA"/>
</dbReference>
<organism evidence="2 3">
    <name type="scientific">Castanea mollissima</name>
    <name type="common">Chinese chestnut</name>
    <dbReference type="NCBI Taxonomy" id="60419"/>
    <lineage>
        <taxon>Eukaryota</taxon>
        <taxon>Viridiplantae</taxon>
        <taxon>Streptophyta</taxon>
        <taxon>Embryophyta</taxon>
        <taxon>Tracheophyta</taxon>
        <taxon>Spermatophyta</taxon>
        <taxon>Magnoliopsida</taxon>
        <taxon>eudicotyledons</taxon>
        <taxon>Gunneridae</taxon>
        <taxon>Pentapetalae</taxon>
        <taxon>rosids</taxon>
        <taxon>fabids</taxon>
        <taxon>Fagales</taxon>
        <taxon>Fagaceae</taxon>
        <taxon>Castanea</taxon>
    </lineage>
</organism>
<proteinExistence type="predicted"/>
<protein>
    <submittedName>
        <fullName evidence="2">Uncharacterized protein</fullName>
    </submittedName>
</protein>
<evidence type="ECO:0000313" key="2">
    <source>
        <dbReference type="EMBL" id="KAF3968902.1"/>
    </source>
</evidence>
<gene>
    <name evidence="2" type="ORF">CMV_007264</name>
</gene>
<dbReference type="AlphaFoldDB" id="A0A8J4RAD8"/>
<keyword evidence="1" id="KW-1133">Transmembrane helix</keyword>
<accession>A0A8J4RAD8</accession>
<keyword evidence="3" id="KW-1185">Reference proteome</keyword>
<evidence type="ECO:0000256" key="1">
    <source>
        <dbReference type="SAM" id="Phobius"/>
    </source>
</evidence>